<feature type="domain" description="DprA winged helix" evidence="1">
    <location>
        <begin position="16"/>
        <end position="62"/>
    </location>
</feature>
<dbReference type="Pfam" id="PF17782">
    <property type="entry name" value="WHD_DprA"/>
    <property type="match status" value="1"/>
</dbReference>
<dbReference type="InterPro" id="IPR041614">
    <property type="entry name" value="DprA_WH"/>
</dbReference>
<name>A0A142W2F3_9SPHN</name>
<gene>
    <name evidence="2" type="ORF">AOA14_16630</name>
</gene>
<dbReference type="KEGG" id="ster:AOA14_16630"/>
<evidence type="ECO:0000259" key="1">
    <source>
        <dbReference type="Pfam" id="PF17782"/>
    </source>
</evidence>
<dbReference type="EMBL" id="CP013342">
    <property type="protein sequence ID" value="AMU96228.1"/>
    <property type="molecule type" value="Genomic_DNA"/>
</dbReference>
<sequence>MTHPERSARIRLIRTPHVVTSRLGPPPVATDEIVRQPGHPAASVQPVLLELERAGGLARHMGPRGALL</sequence>
<proteinExistence type="predicted"/>
<accession>A0A142W2F3</accession>
<dbReference type="Proteomes" id="UP000076234">
    <property type="component" value="Chromosome"/>
</dbReference>
<dbReference type="Gene3D" id="1.10.10.10">
    <property type="entry name" value="Winged helix-like DNA-binding domain superfamily/Winged helix DNA-binding domain"/>
    <property type="match status" value="1"/>
</dbReference>
<dbReference type="STRING" id="1219058.AOA14_16630"/>
<evidence type="ECO:0000313" key="2">
    <source>
        <dbReference type="EMBL" id="AMU96228.1"/>
    </source>
</evidence>
<protein>
    <recommendedName>
        <fullName evidence="1">DprA winged helix domain-containing protein</fullName>
    </recommendedName>
</protein>
<dbReference type="RefSeq" id="WP_062902596.1">
    <property type="nucleotide sequence ID" value="NZ_CP013342.1"/>
</dbReference>
<dbReference type="InterPro" id="IPR036388">
    <property type="entry name" value="WH-like_DNA-bd_sf"/>
</dbReference>
<dbReference type="AlphaFoldDB" id="A0A142W2F3"/>
<evidence type="ECO:0000313" key="3">
    <source>
        <dbReference type="Proteomes" id="UP000076234"/>
    </source>
</evidence>
<reference evidence="2 3" key="2">
    <citation type="journal article" date="2016" name="Genome Announc.">
        <title>Complete Genome Sequence of Sphingopyxis terrae Strain 203-1 (NBRC 111660), a Polyethylene Glycol Degrader.</title>
        <authorList>
            <person name="Ohtsubo Y."/>
            <person name="Nonoyama S."/>
            <person name="Nagata Y."/>
            <person name="Numata M."/>
            <person name="Tsuchikane K."/>
            <person name="Hosoyama A."/>
            <person name="Yamazoe A."/>
            <person name="Tsuda M."/>
            <person name="Fujita N."/>
            <person name="Kawai F."/>
        </authorList>
    </citation>
    <scope>NUCLEOTIDE SEQUENCE [LARGE SCALE GENOMIC DNA]</scope>
    <source>
        <strain evidence="2 3">203-1</strain>
    </source>
</reference>
<organism evidence="2 3">
    <name type="scientific">Sphingopyxis terrae subsp. terrae NBRC 15098</name>
    <dbReference type="NCBI Taxonomy" id="1219058"/>
    <lineage>
        <taxon>Bacteria</taxon>
        <taxon>Pseudomonadati</taxon>
        <taxon>Pseudomonadota</taxon>
        <taxon>Alphaproteobacteria</taxon>
        <taxon>Sphingomonadales</taxon>
        <taxon>Sphingomonadaceae</taxon>
        <taxon>Sphingopyxis</taxon>
    </lineage>
</organism>
<reference evidence="3" key="1">
    <citation type="submission" date="2015-11" db="EMBL/GenBank/DDBJ databases">
        <title>Complete genome sequence of a polyethylene glycol-degrading strain Sphingopyxis terrae strain 203-1 (NBRC 15098).</title>
        <authorList>
            <person name="Yoshiyuki O."/>
            <person name="Shouta N."/>
            <person name="Nagata Y."/>
            <person name="Numata M."/>
            <person name="Tsuchikane K."/>
            <person name="Hosoyama A."/>
            <person name="Yamazoe A."/>
            <person name="Tsuda M."/>
            <person name="Fujita N."/>
            <person name="Kawai F."/>
        </authorList>
    </citation>
    <scope>NUCLEOTIDE SEQUENCE [LARGE SCALE GENOMIC DNA]</scope>
    <source>
        <strain evidence="3">203-1</strain>
    </source>
</reference>